<accession>A0A5C4M8V9</accession>
<comment type="caution">
    <text evidence="3">The sequence shown here is derived from an EMBL/GenBank/DDBJ whole genome shotgun (WGS) entry which is preliminary data.</text>
</comment>
<evidence type="ECO:0000256" key="1">
    <source>
        <dbReference type="SAM" id="SignalP"/>
    </source>
</evidence>
<dbReference type="EMBL" id="VDFR01000186">
    <property type="protein sequence ID" value="TNC32839.1"/>
    <property type="molecule type" value="Genomic_DNA"/>
</dbReference>
<organism evidence="3 5">
    <name type="scientific">Mumia zhuanghuii</name>
    <dbReference type="NCBI Taxonomy" id="2585211"/>
    <lineage>
        <taxon>Bacteria</taxon>
        <taxon>Bacillati</taxon>
        <taxon>Actinomycetota</taxon>
        <taxon>Actinomycetes</taxon>
        <taxon>Propionibacteriales</taxon>
        <taxon>Nocardioidaceae</taxon>
        <taxon>Mumia</taxon>
    </lineage>
</organism>
<dbReference type="PANTHER" id="PTHR19328">
    <property type="entry name" value="HEDGEHOG-INTERACTING PROTEIN"/>
    <property type="match status" value="1"/>
</dbReference>
<dbReference type="PANTHER" id="PTHR19328:SF13">
    <property type="entry name" value="HIPL1 PROTEIN"/>
    <property type="match status" value="1"/>
</dbReference>
<evidence type="ECO:0000313" key="5">
    <source>
        <dbReference type="Proteomes" id="UP000306740"/>
    </source>
</evidence>
<evidence type="ECO:0000313" key="4">
    <source>
        <dbReference type="EMBL" id="TNC32839.1"/>
    </source>
</evidence>
<name>A0A5C4M8V9_9ACTN</name>
<protein>
    <submittedName>
        <fullName evidence="3">PQQ-dependent sugar dehydrogenase</fullName>
    </submittedName>
</protein>
<sequence length="391" mass="41666">MRQTVVATAALAAAVLVMPEAAASAPSSSSSPSSAASSPTAARHAAPLRASTVLTGLDHPWDIAFVSSSQFLFTQRDRRTISLGTTGGSTRVVGRARGIWASGETGLMALELAPDFGRTGTFYTCHGYRSGATKDVRVARWHLNAARTKARLTKTIVRGLPATSGRHGGCALAFGPGGALYIGTGDAAVGRNAQRLRSGGGKVLRVNPRTGRGLKSNPYAGSRYAMKRRVFTYGHRNVQGLARRGNRMWSVEQGSYRDDEVNMLVRKGNYGWNPVPGYNEAVPMTNHRLPGKQRSARWRSGRTTLATTGAAWLRGAVWGNRSGRVLAVTALKGQQVRLLRFDKRGRLRGQSVALKGTYGRLRAVTVAPGGALYVSTSNGGGNDRILRVLPG</sequence>
<dbReference type="EMBL" id="VDFR01000230">
    <property type="protein sequence ID" value="TNC29384.1"/>
    <property type="molecule type" value="Genomic_DNA"/>
</dbReference>
<proteinExistence type="predicted"/>
<evidence type="ECO:0000313" key="3">
    <source>
        <dbReference type="EMBL" id="TNC29384.1"/>
    </source>
</evidence>
<gene>
    <name evidence="4" type="ORF">FHE65_30080</name>
    <name evidence="3" type="ORF">FHE65_33525</name>
</gene>
<dbReference type="InterPro" id="IPR011041">
    <property type="entry name" value="Quinoprot_gluc/sorb_DH_b-prop"/>
</dbReference>
<evidence type="ECO:0000259" key="2">
    <source>
        <dbReference type="Pfam" id="PF07995"/>
    </source>
</evidence>
<keyword evidence="1" id="KW-0732">Signal</keyword>
<dbReference type="Proteomes" id="UP000306740">
    <property type="component" value="Unassembled WGS sequence"/>
</dbReference>
<feature type="signal peptide" evidence="1">
    <location>
        <begin position="1"/>
        <end position="23"/>
    </location>
</feature>
<dbReference type="Pfam" id="PF07995">
    <property type="entry name" value="GSDH"/>
    <property type="match status" value="1"/>
</dbReference>
<feature type="chain" id="PRO_5035122660" evidence="1">
    <location>
        <begin position="24"/>
        <end position="391"/>
    </location>
</feature>
<dbReference type="Gene3D" id="2.120.10.30">
    <property type="entry name" value="TolB, C-terminal domain"/>
    <property type="match status" value="1"/>
</dbReference>
<feature type="domain" description="Glucose/Sorbosone dehydrogenase" evidence="2">
    <location>
        <begin position="57"/>
        <end position="382"/>
    </location>
</feature>
<dbReference type="SUPFAM" id="SSF50952">
    <property type="entry name" value="Soluble quinoprotein glucose dehydrogenase"/>
    <property type="match status" value="1"/>
</dbReference>
<reference evidence="3 5" key="1">
    <citation type="submission" date="2019-05" db="EMBL/GenBank/DDBJ databases">
        <title>Mumia sp. nov., isolated from the intestinal contents of plateau pika (Ochotona curzoniae) in the Qinghai-Tibet plateau of China.</title>
        <authorList>
            <person name="Tian Z."/>
        </authorList>
    </citation>
    <scope>NUCLEOTIDE SEQUENCE [LARGE SCALE GENOMIC DNA]</scope>
    <source>
        <strain evidence="5">527</strain>
        <strain evidence="3">Z527</strain>
    </source>
</reference>
<dbReference type="AlphaFoldDB" id="A0A5C4M8V9"/>
<dbReference type="OrthoDB" id="9770043at2"/>
<dbReference type="RefSeq" id="WP_139107132.1">
    <property type="nucleotide sequence ID" value="NZ_VDFR01000186.1"/>
</dbReference>
<dbReference type="InterPro" id="IPR012938">
    <property type="entry name" value="Glc/Sorbosone_DH"/>
</dbReference>
<dbReference type="InterPro" id="IPR011042">
    <property type="entry name" value="6-blade_b-propeller_TolB-like"/>
</dbReference>